<sequence length="203" mass="23568">MYSIRLSNPLRMSLQAISYFSMNSRIPPNTKFWSKVFGKYLLVTNTVGSGFLLPFGDALAQQYERLGEMKKPFDYSRSGCMMITGLVIGPVQHGFYLLLEKLLPGNNRWDILRKILADQLIMSPIYIALFFHISSLLEGKSITECNAELYEKFLYTWLLDCCLWPGLQYLNFRYLKALYRVVFINVANCMYIVLLSHIKHGYQ</sequence>
<name>A0A9Q0BPT6_9MUSC</name>
<evidence type="ECO:0008006" key="9">
    <source>
        <dbReference type="Google" id="ProtNLM"/>
    </source>
</evidence>
<comment type="subcellular location">
    <subcellularLocation>
        <location evidence="1">Membrane</location>
        <topology evidence="1">Multi-pass membrane protein</topology>
    </subcellularLocation>
</comment>
<feature type="transmembrane region" description="Helical" evidence="6">
    <location>
        <begin position="75"/>
        <end position="99"/>
    </location>
</feature>
<reference evidence="7" key="1">
    <citation type="journal article" date="2023" name="Genome Biol. Evol.">
        <title>Long-read-based Genome Assembly of Drosophila gunungcola Reveals Fewer Chemosensory Genes in Flower-breeding Species.</title>
        <authorList>
            <person name="Negi A."/>
            <person name="Liao B.Y."/>
            <person name="Yeh S.D."/>
        </authorList>
    </citation>
    <scope>NUCLEOTIDE SEQUENCE</scope>
    <source>
        <strain evidence="7">Sukarami</strain>
    </source>
</reference>
<accession>A0A9Q0BPT6</accession>
<dbReference type="Pfam" id="PF04117">
    <property type="entry name" value="Mpv17_PMP22"/>
    <property type="match status" value="1"/>
</dbReference>
<dbReference type="GO" id="GO:0005739">
    <property type="term" value="C:mitochondrion"/>
    <property type="evidence" value="ECO:0007669"/>
    <property type="project" value="TreeGrafter"/>
</dbReference>
<comment type="similarity">
    <text evidence="2 6">Belongs to the peroxisomal membrane protein PXMP2/4 family.</text>
</comment>
<dbReference type="Proteomes" id="UP001059596">
    <property type="component" value="Unassembled WGS sequence"/>
</dbReference>
<comment type="caution">
    <text evidence="7">The sequence shown here is derived from an EMBL/GenBank/DDBJ whole genome shotgun (WGS) entry which is preliminary data.</text>
</comment>
<dbReference type="PANTHER" id="PTHR11266">
    <property type="entry name" value="PEROXISOMAL MEMBRANE PROTEIN 2, PXMP2 MPV17"/>
    <property type="match status" value="1"/>
</dbReference>
<proteinExistence type="inferred from homology"/>
<evidence type="ECO:0000256" key="2">
    <source>
        <dbReference type="ARBA" id="ARBA00006824"/>
    </source>
</evidence>
<protein>
    <recommendedName>
        <fullName evidence="9">Mpv17-like protein 2</fullName>
    </recommendedName>
</protein>
<dbReference type="AlphaFoldDB" id="A0A9Q0BPT6"/>
<evidence type="ECO:0000256" key="5">
    <source>
        <dbReference type="ARBA" id="ARBA00023136"/>
    </source>
</evidence>
<evidence type="ECO:0000313" key="7">
    <source>
        <dbReference type="EMBL" id="KAI8039455.1"/>
    </source>
</evidence>
<feature type="transmembrane region" description="Helical" evidence="6">
    <location>
        <begin position="177"/>
        <end position="198"/>
    </location>
</feature>
<feature type="transmembrane region" description="Helical" evidence="6">
    <location>
        <begin position="111"/>
        <end position="133"/>
    </location>
</feature>
<keyword evidence="5 6" id="KW-0472">Membrane</keyword>
<keyword evidence="8" id="KW-1185">Reference proteome</keyword>
<gene>
    <name evidence="7" type="ORF">M5D96_008179</name>
</gene>
<organism evidence="7 8">
    <name type="scientific">Drosophila gunungcola</name>
    <name type="common">fruit fly</name>
    <dbReference type="NCBI Taxonomy" id="103775"/>
    <lineage>
        <taxon>Eukaryota</taxon>
        <taxon>Metazoa</taxon>
        <taxon>Ecdysozoa</taxon>
        <taxon>Arthropoda</taxon>
        <taxon>Hexapoda</taxon>
        <taxon>Insecta</taxon>
        <taxon>Pterygota</taxon>
        <taxon>Neoptera</taxon>
        <taxon>Endopterygota</taxon>
        <taxon>Diptera</taxon>
        <taxon>Brachycera</taxon>
        <taxon>Muscomorpha</taxon>
        <taxon>Ephydroidea</taxon>
        <taxon>Drosophilidae</taxon>
        <taxon>Drosophila</taxon>
        <taxon>Sophophora</taxon>
    </lineage>
</organism>
<dbReference type="GO" id="GO:0016020">
    <property type="term" value="C:membrane"/>
    <property type="evidence" value="ECO:0007669"/>
    <property type="project" value="UniProtKB-SubCell"/>
</dbReference>
<evidence type="ECO:0000313" key="8">
    <source>
        <dbReference type="Proteomes" id="UP001059596"/>
    </source>
</evidence>
<evidence type="ECO:0000256" key="4">
    <source>
        <dbReference type="ARBA" id="ARBA00022989"/>
    </source>
</evidence>
<dbReference type="EMBL" id="JAMKOV010000006">
    <property type="protein sequence ID" value="KAI8039455.1"/>
    <property type="molecule type" value="Genomic_DNA"/>
</dbReference>
<evidence type="ECO:0000256" key="6">
    <source>
        <dbReference type="RuleBase" id="RU363053"/>
    </source>
</evidence>
<keyword evidence="4 6" id="KW-1133">Transmembrane helix</keyword>
<evidence type="ECO:0000256" key="1">
    <source>
        <dbReference type="ARBA" id="ARBA00004141"/>
    </source>
</evidence>
<dbReference type="InterPro" id="IPR007248">
    <property type="entry name" value="Mpv17_PMP22"/>
</dbReference>
<evidence type="ECO:0000256" key="3">
    <source>
        <dbReference type="ARBA" id="ARBA00022692"/>
    </source>
</evidence>
<dbReference type="PANTHER" id="PTHR11266:SF81">
    <property type="entry name" value="GH12661P-RELATED"/>
    <property type="match status" value="1"/>
</dbReference>
<dbReference type="GO" id="GO:0061668">
    <property type="term" value="P:mitochondrial ribosome assembly"/>
    <property type="evidence" value="ECO:0007669"/>
    <property type="project" value="TreeGrafter"/>
</dbReference>
<dbReference type="OrthoDB" id="10267969at2759"/>
<keyword evidence="3 6" id="KW-0812">Transmembrane</keyword>